<evidence type="ECO:0000313" key="1">
    <source>
        <dbReference type="EMBL" id="GBN73719.1"/>
    </source>
</evidence>
<dbReference type="CDD" id="cd09276">
    <property type="entry name" value="Rnase_HI_RT_non_LTR"/>
    <property type="match status" value="1"/>
</dbReference>
<comment type="caution">
    <text evidence="1">The sequence shown here is derived from an EMBL/GenBank/DDBJ whole genome shotgun (WGS) entry which is preliminary data.</text>
</comment>
<dbReference type="SUPFAM" id="SSF53098">
    <property type="entry name" value="Ribonuclease H-like"/>
    <property type="match status" value="1"/>
</dbReference>
<keyword evidence="2" id="KW-1185">Reference proteome</keyword>
<name>A0A4Y2REP2_ARAVE</name>
<proteinExistence type="predicted"/>
<dbReference type="OrthoDB" id="411871at2759"/>
<organism evidence="1 2">
    <name type="scientific">Araneus ventricosus</name>
    <name type="common">Orbweaver spider</name>
    <name type="synonym">Epeira ventricosa</name>
    <dbReference type="NCBI Taxonomy" id="182803"/>
    <lineage>
        <taxon>Eukaryota</taxon>
        <taxon>Metazoa</taxon>
        <taxon>Ecdysozoa</taxon>
        <taxon>Arthropoda</taxon>
        <taxon>Chelicerata</taxon>
        <taxon>Arachnida</taxon>
        <taxon>Araneae</taxon>
        <taxon>Araneomorphae</taxon>
        <taxon>Entelegynae</taxon>
        <taxon>Araneoidea</taxon>
        <taxon>Araneidae</taxon>
        <taxon>Araneus</taxon>
    </lineage>
</organism>
<dbReference type="GO" id="GO:0003676">
    <property type="term" value="F:nucleic acid binding"/>
    <property type="evidence" value="ECO:0007669"/>
    <property type="project" value="InterPro"/>
</dbReference>
<dbReference type="InterPro" id="IPR036397">
    <property type="entry name" value="RNaseH_sf"/>
</dbReference>
<dbReference type="Gene3D" id="3.30.420.10">
    <property type="entry name" value="Ribonuclease H-like superfamily/Ribonuclease H"/>
    <property type="match status" value="1"/>
</dbReference>
<dbReference type="InterPro" id="IPR012337">
    <property type="entry name" value="RNaseH-like_sf"/>
</dbReference>
<gene>
    <name evidence="1" type="ORF">AVEN_170818_1</name>
</gene>
<dbReference type="EMBL" id="BGPR01016650">
    <property type="protein sequence ID" value="GBN73719.1"/>
    <property type="molecule type" value="Genomic_DNA"/>
</dbReference>
<dbReference type="Proteomes" id="UP000499080">
    <property type="component" value="Unassembled WGS sequence"/>
</dbReference>
<dbReference type="AlphaFoldDB" id="A0A4Y2REP2"/>
<protein>
    <submittedName>
        <fullName evidence="1">Uncharacterized protein</fullName>
    </submittedName>
</protein>
<accession>A0A4Y2REP2</accession>
<evidence type="ECO:0000313" key="2">
    <source>
        <dbReference type="Proteomes" id="UP000499080"/>
    </source>
</evidence>
<sequence>MLLAISGALRTTSTKALQICCGMEPIDLVLDMEVAWFKISELKQDVSPFGNVIEGSRMETYEQEWHHSFNLTPVQWDDLSPSSPLEIFTDGSKMQEKVGAAFCVFGPQLMEEHQYRLDDHCSVFQAETVALQKALTWKREHFPEEQCHVYSDSMSVLMALQNYQLKNAIQATR</sequence>
<reference evidence="1 2" key="1">
    <citation type="journal article" date="2019" name="Sci. Rep.">
        <title>Orb-weaving spider Araneus ventricosus genome elucidates the spidroin gene catalogue.</title>
        <authorList>
            <person name="Kono N."/>
            <person name="Nakamura H."/>
            <person name="Ohtoshi R."/>
            <person name="Moran D.A.P."/>
            <person name="Shinohara A."/>
            <person name="Yoshida Y."/>
            <person name="Fujiwara M."/>
            <person name="Mori M."/>
            <person name="Tomita M."/>
            <person name="Arakawa K."/>
        </authorList>
    </citation>
    <scope>NUCLEOTIDE SEQUENCE [LARGE SCALE GENOMIC DNA]</scope>
</reference>